<dbReference type="STRING" id="1237085.Ngar_c16290"/>
<evidence type="ECO:0000256" key="2">
    <source>
        <dbReference type="ARBA" id="ARBA00022605"/>
    </source>
</evidence>
<dbReference type="GO" id="GO:0019632">
    <property type="term" value="P:shikimate metabolic process"/>
    <property type="evidence" value="ECO:0007669"/>
    <property type="project" value="InterPro"/>
</dbReference>
<evidence type="ECO:0000256" key="5">
    <source>
        <dbReference type="ARBA" id="ARBA00023141"/>
    </source>
</evidence>
<comment type="catalytic activity">
    <reaction evidence="6">
        <text>shikimate + NADP(+) = 3-dehydroshikimate + NADPH + H(+)</text>
        <dbReference type="Rhea" id="RHEA:17737"/>
        <dbReference type="ChEBI" id="CHEBI:15378"/>
        <dbReference type="ChEBI" id="CHEBI:16630"/>
        <dbReference type="ChEBI" id="CHEBI:36208"/>
        <dbReference type="ChEBI" id="CHEBI:57783"/>
        <dbReference type="ChEBI" id="CHEBI:58349"/>
        <dbReference type="EC" id="1.1.1.25"/>
    </reaction>
</comment>
<dbReference type="GO" id="GO:0004764">
    <property type="term" value="F:shikimate 3-dehydrogenase (NADP+) activity"/>
    <property type="evidence" value="ECO:0007669"/>
    <property type="project" value="UniProtKB-UniRule"/>
</dbReference>
<dbReference type="NCBIfam" id="TIGR00507">
    <property type="entry name" value="aroE"/>
    <property type="match status" value="1"/>
</dbReference>
<dbReference type="Gene3D" id="3.40.50.10860">
    <property type="entry name" value="Leucine Dehydrogenase, chain A, domain 1"/>
    <property type="match status" value="1"/>
</dbReference>
<feature type="binding site" evidence="6">
    <location>
        <position position="244"/>
    </location>
    <ligand>
        <name>NADP(+)</name>
        <dbReference type="ChEBI" id="CHEBI:58349"/>
    </ligand>
</feature>
<dbReference type="EMBL" id="CP002408">
    <property type="protein sequence ID" value="AFU58562.1"/>
    <property type="molecule type" value="Genomic_DNA"/>
</dbReference>
<dbReference type="PATRIC" id="fig|1237085.11.peg.1601"/>
<dbReference type="InParanoid" id="K0IJW7"/>
<keyword evidence="11" id="KW-1185">Reference proteome</keyword>
<dbReference type="HOGENOM" id="CLU_044063_4_1_2"/>
<feature type="binding site" evidence="6">
    <location>
        <position position="251"/>
    </location>
    <ligand>
        <name>shikimate</name>
        <dbReference type="ChEBI" id="CHEBI:36208"/>
    </ligand>
</feature>
<feature type="binding site" evidence="6">
    <location>
        <position position="90"/>
    </location>
    <ligand>
        <name>shikimate</name>
        <dbReference type="ChEBI" id="CHEBI:36208"/>
    </ligand>
</feature>
<comment type="pathway">
    <text evidence="6">Metabolic intermediate biosynthesis; chorismate biosynthesis; chorismate from D-erythrose 4-phosphate and phosphoenolpyruvate: step 4/7.</text>
</comment>
<feature type="domain" description="SDH C-terminal" evidence="9">
    <location>
        <begin position="244"/>
        <end position="271"/>
    </location>
</feature>
<feature type="binding site" evidence="6">
    <location>
        <begin position="129"/>
        <end position="133"/>
    </location>
    <ligand>
        <name>NADP(+)</name>
        <dbReference type="ChEBI" id="CHEBI:58349"/>
    </ligand>
</feature>
<dbReference type="PANTHER" id="PTHR21089">
    <property type="entry name" value="SHIKIMATE DEHYDROGENASE"/>
    <property type="match status" value="1"/>
</dbReference>
<feature type="binding site" evidence="6">
    <location>
        <position position="221"/>
    </location>
    <ligand>
        <name>NADP(+)</name>
        <dbReference type="ChEBI" id="CHEBI:58349"/>
    </ligand>
</feature>
<feature type="binding site" evidence="6">
    <location>
        <position position="105"/>
    </location>
    <ligand>
        <name>shikimate</name>
        <dbReference type="ChEBI" id="CHEBI:36208"/>
    </ligand>
</feature>
<evidence type="ECO:0000256" key="6">
    <source>
        <dbReference type="HAMAP-Rule" id="MF_00222"/>
    </source>
</evidence>
<keyword evidence="2 6" id="KW-0028">Amino-acid biosynthesis</keyword>
<dbReference type="InterPro" id="IPR006151">
    <property type="entry name" value="Shikm_DH/Glu-tRNA_Rdtase"/>
</dbReference>
<dbReference type="InterPro" id="IPR013708">
    <property type="entry name" value="Shikimate_DH-bd_N"/>
</dbReference>
<dbReference type="HAMAP" id="MF_00222">
    <property type="entry name" value="Shikimate_DH_AroE"/>
    <property type="match status" value="1"/>
</dbReference>
<proteinExistence type="inferred from homology"/>
<feature type="binding site" evidence="6">
    <location>
        <position position="223"/>
    </location>
    <ligand>
        <name>shikimate</name>
        <dbReference type="ChEBI" id="CHEBI:36208"/>
    </ligand>
</feature>
<dbReference type="UniPathway" id="UPA00053">
    <property type="reaction ID" value="UER00087"/>
</dbReference>
<dbReference type="InterPro" id="IPR011342">
    <property type="entry name" value="Shikimate_DH"/>
</dbReference>
<evidence type="ECO:0000259" key="8">
    <source>
        <dbReference type="Pfam" id="PF08501"/>
    </source>
</evidence>
<dbReference type="InterPro" id="IPR036291">
    <property type="entry name" value="NAD(P)-bd_dom_sf"/>
</dbReference>
<dbReference type="InterPro" id="IPR046346">
    <property type="entry name" value="Aminoacid_DH-like_N_sf"/>
</dbReference>
<keyword evidence="5 6" id="KW-0057">Aromatic amino acid biosynthesis</keyword>
<sequence>MQGSIKTYCIIGDPIQHSLSPGMQNAAFAALGLNCTYIAFRVPANELKESIESLRSINIAGFNVTVPHKVEVMRYLDELDASAKKAAAVNTVNNIEGIFKGYNTDIDGFIEPLHRRHVDFGGMQVLLLGAGGAARAVVAALSQERGIAKVTIANRDVQKAAELAKIGSGLGLKSETLPLENAQDVSLECDLIVNATTLGLHKEPSVIDHEHIKKGSIVYDIVYRPIVTDLIENAKYAQATVVYGYEMLIEQGAKAFEIWTGLPAPREAMKKNLLGIFGEPV</sequence>
<dbReference type="CDD" id="cd01065">
    <property type="entry name" value="NAD_bind_Shikimate_DH"/>
    <property type="match status" value="1"/>
</dbReference>
<protein>
    <recommendedName>
        <fullName evidence="1 6">Shikimate dehydrogenase (NADP(+))</fullName>
        <shortName evidence="6">SDH</shortName>
        <ecNumber evidence="1 6">1.1.1.25</ecNumber>
    </recommendedName>
</protein>
<reference evidence="10 11" key="1">
    <citation type="journal article" date="2012" name="Environ. Microbiol.">
        <title>The genome of the ammonia-oxidizing Candidatus Nitrososphaera gargensis: insights into metabolic versatility and environmental adaptations.</title>
        <authorList>
            <person name="Spang A."/>
            <person name="Poehlein A."/>
            <person name="Offre P."/>
            <person name="Zumbragel S."/>
            <person name="Haider S."/>
            <person name="Rychlik N."/>
            <person name="Nowka B."/>
            <person name="Schmeisser C."/>
            <person name="Lebedeva E.V."/>
            <person name="Rattei T."/>
            <person name="Bohm C."/>
            <person name="Schmid M."/>
            <person name="Galushko A."/>
            <person name="Hatzenpichler R."/>
            <person name="Weinmaier T."/>
            <person name="Daniel R."/>
            <person name="Schleper C."/>
            <person name="Spieck E."/>
            <person name="Streit W."/>
            <person name="Wagner M."/>
        </authorList>
    </citation>
    <scope>NUCLEOTIDE SEQUENCE [LARGE SCALE GENOMIC DNA]</scope>
    <source>
        <strain evidence="11">Ga9.2</strain>
    </source>
</reference>
<dbReference type="GO" id="GO:0050661">
    <property type="term" value="F:NADP binding"/>
    <property type="evidence" value="ECO:0007669"/>
    <property type="project" value="InterPro"/>
</dbReference>
<dbReference type="RefSeq" id="WP_015019099.1">
    <property type="nucleotide sequence ID" value="NC_018719.1"/>
</dbReference>
<accession>K0IJW7</accession>
<keyword evidence="4 6" id="KW-0560">Oxidoreductase</keyword>
<dbReference type="GO" id="GO:0009423">
    <property type="term" value="P:chorismate biosynthetic process"/>
    <property type="evidence" value="ECO:0007669"/>
    <property type="project" value="UniProtKB-UniRule"/>
</dbReference>
<dbReference type="Pfam" id="PF08501">
    <property type="entry name" value="Shikimate_dh_N"/>
    <property type="match status" value="1"/>
</dbReference>
<gene>
    <name evidence="6 10" type="primary">aroE</name>
    <name evidence="10" type="ordered locus">Ngar_c16290</name>
</gene>
<dbReference type="Pfam" id="PF18317">
    <property type="entry name" value="SDH_C"/>
    <property type="match status" value="1"/>
</dbReference>
<dbReference type="KEGG" id="nga:Ngar_c16290"/>
<dbReference type="AlphaFoldDB" id="K0IJW7"/>
<dbReference type="InterPro" id="IPR041121">
    <property type="entry name" value="SDH_C"/>
</dbReference>
<evidence type="ECO:0000256" key="4">
    <source>
        <dbReference type="ARBA" id="ARBA00023002"/>
    </source>
</evidence>
<feature type="domain" description="Shikimate dehydrogenase substrate binding N-terminal" evidence="8">
    <location>
        <begin position="10"/>
        <end position="92"/>
    </location>
</feature>
<dbReference type="GO" id="GO:0008652">
    <property type="term" value="P:amino acid biosynthetic process"/>
    <property type="evidence" value="ECO:0007669"/>
    <property type="project" value="UniProtKB-KW"/>
</dbReference>
<feature type="domain" description="Quinate/shikimate 5-dehydrogenase/glutamyl-tRNA reductase" evidence="7">
    <location>
        <begin position="119"/>
        <end position="197"/>
    </location>
</feature>
<keyword evidence="3 6" id="KW-0521">NADP</keyword>
<dbReference type="EC" id="1.1.1.25" evidence="1 6"/>
<feature type="binding site" evidence="6">
    <location>
        <begin position="18"/>
        <end position="20"/>
    </location>
    <ligand>
        <name>shikimate</name>
        <dbReference type="ChEBI" id="CHEBI:36208"/>
    </ligand>
</feature>
<comment type="function">
    <text evidence="6">Involved in the biosynthesis of the chorismate, which leads to the biosynthesis of aromatic amino acids. Catalyzes the reversible NADPH linked reduction of 3-dehydroshikimate (DHSA) to yield shikimate (SA).</text>
</comment>
<comment type="caution">
    <text evidence="6">Lacks conserved residue(s) required for the propagation of feature annotation.</text>
</comment>
<dbReference type="GO" id="GO:0009073">
    <property type="term" value="P:aromatic amino acid family biosynthetic process"/>
    <property type="evidence" value="ECO:0007669"/>
    <property type="project" value="UniProtKB-KW"/>
</dbReference>
<comment type="subunit">
    <text evidence="6">Homodimer.</text>
</comment>
<dbReference type="Gene3D" id="3.40.50.720">
    <property type="entry name" value="NAD(P)-binding Rossmann-like Domain"/>
    <property type="match status" value="1"/>
</dbReference>
<dbReference type="PANTHER" id="PTHR21089:SF1">
    <property type="entry name" value="BIFUNCTIONAL 3-DEHYDROQUINATE DEHYDRATASE_SHIKIMATE DEHYDROGENASE, CHLOROPLASTIC"/>
    <property type="match status" value="1"/>
</dbReference>
<feature type="binding site" evidence="6">
    <location>
        <position position="65"/>
    </location>
    <ligand>
        <name>shikimate</name>
        <dbReference type="ChEBI" id="CHEBI:36208"/>
    </ligand>
</feature>
<dbReference type="InterPro" id="IPR022893">
    <property type="entry name" value="Shikimate_DH_fam"/>
</dbReference>
<comment type="similarity">
    <text evidence="6">Belongs to the shikimate dehydrogenase family.</text>
</comment>
<evidence type="ECO:0000313" key="11">
    <source>
        <dbReference type="Proteomes" id="UP000008037"/>
    </source>
</evidence>
<evidence type="ECO:0000256" key="1">
    <source>
        <dbReference type="ARBA" id="ARBA00012962"/>
    </source>
</evidence>
<dbReference type="Proteomes" id="UP000008037">
    <property type="component" value="Chromosome"/>
</dbReference>
<evidence type="ECO:0000259" key="7">
    <source>
        <dbReference type="Pfam" id="PF01488"/>
    </source>
</evidence>
<dbReference type="SUPFAM" id="SSF53223">
    <property type="entry name" value="Aminoacid dehydrogenase-like, N-terminal domain"/>
    <property type="match status" value="1"/>
</dbReference>
<dbReference type="GeneID" id="13797888"/>
<evidence type="ECO:0000256" key="3">
    <source>
        <dbReference type="ARBA" id="ARBA00022857"/>
    </source>
</evidence>
<feature type="active site" description="Proton acceptor" evidence="6">
    <location>
        <position position="69"/>
    </location>
</feature>
<evidence type="ECO:0000259" key="9">
    <source>
        <dbReference type="Pfam" id="PF18317"/>
    </source>
</evidence>
<organism evidence="10 11">
    <name type="scientific">Nitrososphaera gargensis (strain Ga9.2)</name>
    <dbReference type="NCBI Taxonomy" id="1237085"/>
    <lineage>
        <taxon>Archaea</taxon>
        <taxon>Nitrososphaerota</taxon>
        <taxon>Nitrososphaeria</taxon>
        <taxon>Nitrososphaerales</taxon>
        <taxon>Nitrososphaeraceae</taxon>
        <taxon>Nitrososphaera</taxon>
    </lineage>
</organism>
<name>K0IJW7_NITGG</name>
<evidence type="ECO:0000313" key="10">
    <source>
        <dbReference type="EMBL" id="AFU58562.1"/>
    </source>
</evidence>
<dbReference type="SUPFAM" id="SSF51735">
    <property type="entry name" value="NAD(P)-binding Rossmann-fold domains"/>
    <property type="match status" value="1"/>
</dbReference>
<dbReference type="Pfam" id="PF01488">
    <property type="entry name" value="Shikimate_DH"/>
    <property type="match status" value="1"/>
</dbReference>